<feature type="domain" description="Cadherin" evidence="10">
    <location>
        <begin position="73"/>
        <end position="154"/>
    </location>
</feature>
<keyword evidence="6 9" id="KW-1133">Transmembrane helix</keyword>
<dbReference type="EMBL" id="CAACVG010007630">
    <property type="protein sequence ID" value="VEN46350.1"/>
    <property type="molecule type" value="Genomic_DNA"/>
</dbReference>
<keyword evidence="2 9" id="KW-0812">Transmembrane</keyword>
<evidence type="ECO:0000256" key="8">
    <source>
        <dbReference type="PROSITE-ProRule" id="PRU00043"/>
    </source>
</evidence>
<dbReference type="PROSITE" id="PS00232">
    <property type="entry name" value="CADHERIN_1"/>
    <property type="match status" value="1"/>
</dbReference>
<sequence>FQLELTATINKNSKPLPGEESYTSSRNILINFFSNTQEPTFVDCKTQEFKVEFYEEDVKQSYKLECQAKYQIDDQDLEIYYFLVSDNKTIRSIFKVDSSTGTVSLQKKLDFETEEKFEFQIVASNDSNPTSTNKMSYVKVTVNVLDINDHAPTFDHKQYFGALMNGYLKTFTIVELTATDMDKIDEGKLTYSIYGDINRKGDGIQDITDPFKIDEKSGKIFLNFNVEATMSGYFSFSVMVKDIPDSRGNGPFNSTAPVTVFILTTDNTVKFRFENTVDEVKMRQDEMCSAISNILKFDTHKQNIDKDKDSSGKELNVTFASLYFINSTDEMQMYSLKARPVEVVEAEYILSQVKNTDTYLRLSRNLQAQANLKLLPFPSSNTTPDDSDLLRAWLIGVSVALGALCIMLLIVFVIKTRRLSNKIKKLTSKQFGSQESGLNNLGLAAPNTNRNAVEGSNPVFRDDDNFKKDNIMDFANTEFDRASIRSGDSELQDVELNPEFDLAFDKNEDEVTRT</sequence>
<evidence type="ECO:0000256" key="2">
    <source>
        <dbReference type="ARBA" id="ARBA00022692"/>
    </source>
</evidence>
<feature type="domain" description="Cadherin" evidence="10">
    <location>
        <begin position="173"/>
        <end position="273"/>
    </location>
</feature>
<proteinExistence type="predicted"/>
<dbReference type="Pfam" id="PF00028">
    <property type="entry name" value="Cadherin"/>
    <property type="match status" value="1"/>
</dbReference>
<evidence type="ECO:0000256" key="6">
    <source>
        <dbReference type="ARBA" id="ARBA00022989"/>
    </source>
</evidence>
<dbReference type="Gene3D" id="2.60.40.60">
    <property type="entry name" value="Cadherins"/>
    <property type="match status" value="2"/>
</dbReference>
<dbReference type="PROSITE" id="PS50268">
    <property type="entry name" value="CADHERIN_2"/>
    <property type="match status" value="2"/>
</dbReference>
<name>A0A653CH20_CALMS</name>
<accession>A0A653CH20</accession>
<protein>
    <recommendedName>
        <fullName evidence="10">Cadherin domain-containing protein</fullName>
    </recommendedName>
</protein>
<evidence type="ECO:0000259" key="10">
    <source>
        <dbReference type="PROSITE" id="PS50268"/>
    </source>
</evidence>
<keyword evidence="12" id="KW-1185">Reference proteome</keyword>
<evidence type="ECO:0000313" key="12">
    <source>
        <dbReference type="Proteomes" id="UP000410492"/>
    </source>
</evidence>
<evidence type="ECO:0000256" key="4">
    <source>
        <dbReference type="ARBA" id="ARBA00022837"/>
    </source>
</evidence>
<dbReference type="InterPro" id="IPR020894">
    <property type="entry name" value="Cadherin_CS"/>
</dbReference>
<dbReference type="CDD" id="cd11304">
    <property type="entry name" value="Cadherin_repeat"/>
    <property type="match status" value="2"/>
</dbReference>
<keyword evidence="3" id="KW-0677">Repeat</keyword>
<evidence type="ECO:0000313" key="11">
    <source>
        <dbReference type="EMBL" id="VEN46350.1"/>
    </source>
</evidence>
<dbReference type="GO" id="GO:0005886">
    <property type="term" value="C:plasma membrane"/>
    <property type="evidence" value="ECO:0007669"/>
    <property type="project" value="InterPro"/>
</dbReference>
<evidence type="ECO:0000256" key="7">
    <source>
        <dbReference type="ARBA" id="ARBA00023136"/>
    </source>
</evidence>
<organism evidence="11 12">
    <name type="scientific">Callosobruchus maculatus</name>
    <name type="common">Southern cowpea weevil</name>
    <name type="synonym">Pulse bruchid</name>
    <dbReference type="NCBI Taxonomy" id="64391"/>
    <lineage>
        <taxon>Eukaryota</taxon>
        <taxon>Metazoa</taxon>
        <taxon>Ecdysozoa</taxon>
        <taxon>Arthropoda</taxon>
        <taxon>Hexapoda</taxon>
        <taxon>Insecta</taxon>
        <taxon>Pterygota</taxon>
        <taxon>Neoptera</taxon>
        <taxon>Endopterygota</taxon>
        <taxon>Coleoptera</taxon>
        <taxon>Polyphaga</taxon>
        <taxon>Cucujiformia</taxon>
        <taxon>Chrysomeloidea</taxon>
        <taxon>Chrysomelidae</taxon>
        <taxon>Bruchinae</taxon>
        <taxon>Bruchini</taxon>
        <taxon>Callosobruchus</taxon>
    </lineage>
</organism>
<dbReference type="InterPro" id="IPR050971">
    <property type="entry name" value="Cadherin-domain_protein"/>
</dbReference>
<dbReference type="SUPFAM" id="SSF49313">
    <property type="entry name" value="Cadherin-like"/>
    <property type="match status" value="2"/>
</dbReference>
<reference evidence="11 12" key="1">
    <citation type="submission" date="2019-01" db="EMBL/GenBank/DDBJ databases">
        <authorList>
            <person name="Sayadi A."/>
        </authorList>
    </citation>
    <scope>NUCLEOTIDE SEQUENCE [LARGE SCALE GENOMIC DNA]</scope>
</reference>
<dbReference type="PRINTS" id="PR00205">
    <property type="entry name" value="CADHERIN"/>
</dbReference>
<evidence type="ECO:0000256" key="5">
    <source>
        <dbReference type="ARBA" id="ARBA00022889"/>
    </source>
</evidence>
<dbReference type="InterPro" id="IPR015919">
    <property type="entry name" value="Cadherin-like_sf"/>
</dbReference>
<dbReference type="PANTHER" id="PTHR24025:SF31">
    <property type="entry name" value="NEURAL-CADHERIN"/>
    <property type="match status" value="1"/>
</dbReference>
<dbReference type="OrthoDB" id="6379298at2759"/>
<feature type="non-terminal residue" evidence="11">
    <location>
        <position position="1"/>
    </location>
</feature>
<dbReference type="InterPro" id="IPR002126">
    <property type="entry name" value="Cadherin-like_dom"/>
</dbReference>
<dbReference type="Proteomes" id="UP000410492">
    <property type="component" value="Unassembled WGS sequence"/>
</dbReference>
<dbReference type="SMART" id="SM00112">
    <property type="entry name" value="CA"/>
    <property type="match status" value="2"/>
</dbReference>
<keyword evidence="7 9" id="KW-0472">Membrane</keyword>
<feature type="transmembrane region" description="Helical" evidence="9">
    <location>
        <begin position="392"/>
        <end position="414"/>
    </location>
</feature>
<dbReference type="PANTHER" id="PTHR24025">
    <property type="entry name" value="DESMOGLEIN FAMILY MEMBER"/>
    <property type="match status" value="1"/>
</dbReference>
<dbReference type="GO" id="GO:0007156">
    <property type="term" value="P:homophilic cell adhesion via plasma membrane adhesion molecules"/>
    <property type="evidence" value="ECO:0007669"/>
    <property type="project" value="InterPro"/>
</dbReference>
<gene>
    <name evidence="11" type="ORF">CALMAC_LOCUS8478</name>
</gene>
<evidence type="ECO:0000256" key="9">
    <source>
        <dbReference type="SAM" id="Phobius"/>
    </source>
</evidence>
<evidence type="ECO:0000256" key="1">
    <source>
        <dbReference type="ARBA" id="ARBA00004370"/>
    </source>
</evidence>
<dbReference type="GO" id="GO:0005911">
    <property type="term" value="C:cell-cell junction"/>
    <property type="evidence" value="ECO:0007669"/>
    <property type="project" value="TreeGrafter"/>
</dbReference>
<dbReference type="GO" id="GO:0005509">
    <property type="term" value="F:calcium ion binding"/>
    <property type="evidence" value="ECO:0007669"/>
    <property type="project" value="UniProtKB-UniRule"/>
</dbReference>
<comment type="subcellular location">
    <subcellularLocation>
        <location evidence="1">Membrane</location>
    </subcellularLocation>
</comment>
<keyword evidence="5" id="KW-0130">Cell adhesion</keyword>
<evidence type="ECO:0000256" key="3">
    <source>
        <dbReference type="ARBA" id="ARBA00022737"/>
    </source>
</evidence>
<dbReference type="AlphaFoldDB" id="A0A653CH20"/>
<keyword evidence="4 8" id="KW-0106">Calcium</keyword>